<organism evidence="1 2">
    <name type="scientific">Caerostris extrusa</name>
    <name type="common">Bark spider</name>
    <name type="synonym">Caerostris bankana</name>
    <dbReference type="NCBI Taxonomy" id="172846"/>
    <lineage>
        <taxon>Eukaryota</taxon>
        <taxon>Metazoa</taxon>
        <taxon>Ecdysozoa</taxon>
        <taxon>Arthropoda</taxon>
        <taxon>Chelicerata</taxon>
        <taxon>Arachnida</taxon>
        <taxon>Araneae</taxon>
        <taxon>Araneomorphae</taxon>
        <taxon>Entelegynae</taxon>
        <taxon>Araneoidea</taxon>
        <taxon>Araneidae</taxon>
        <taxon>Caerostris</taxon>
    </lineage>
</organism>
<dbReference type="Proteomes" id="UP001054945">
    <property type="component" value="Unassembled WGS sequence"/>
</dbReference>
<protein>
    <submittedName>
        <fullName evidence="1">Uncharacterized protein</fullName>
    </submittedName>
</protein>
<accession>A0AAV4QSI9</accession>
<evidence type="ECO:0000313" key="1">
    <source>
        <dbReference type="EMBL" id="GIY11067.1"/>
    </source>
</evidence>
<dbReference type="AlphaFoldDB" id="A0AAV4QSI9"/>
<keyword evidence="2" id="KW-1185">Reference proteome</keyword>
<dbReference type="EMBL" id="BPLR01006602">
    <property type="protein sequence ID" value="GIY11067.1"/>
    <property type="molecule type" value="Genomic_DNA"/>
</dbReference>
<comment type="caution">
    <text evidence="1">The sequence shown here is derived from an EMBL/GenBank/DDBJ whole genome shotgun (WGS) entry which is preliminary data.</text>
</comment>
<reference evidence="1 2" key="1">
    <citation type="submission" date="2021-06" db="EMBL/GenBank/DDBJ databases">
        <title>Caerostris extrusa draft genome.</title>
        <authorList>
            <person name="Kono N."/>
            <person name="Arakawa K."/>
        </authorList>
    </citation>
    <scope>NUCLEOTIDE SEQUENCE [LARGE SCALE GENOMIC DNA]</scope>
</reference>
<evidence type="ECO:0000313" key="2">
    <source>
        <dbReference type="Proteomes" id="UP001054945"/>
    </source>
</evidence>
<name>A0AAV4QSI9_CAEEX</name>
<gene>
    <name evidence="1" type="ORF">CEXT_124791</name>
</gene>
<proteinExistence type="predicted"/>
<sequence length="89" mass="10118">MNLNANIEEKKAYNLVYENEVSGPFLESMENNEMTTFIKENYRIREDLEDLGRSKERSESNGGGEGKVLSWSLWSTTGCSAKDGELMMN</sequence>